<evidence type="ECO:0000256" key="8">
    <source>
        <dbReference type="HAMAP-Rule" id="MF_00316"/>
    </source>
</evidence>
<evidence type="ECO:0000256" key="7">
    <source>
        <dbReference type="ARBA" id="ARBA00023150"/>
    </source>
</evidence>
<dbReference type="GO" id="GO:1902758">
    <property type="term" value="P:bis(molybdopterin guanine dinucleotide)molybdenum biosynthetic process"/>
    <property type="evidence" value="ECO:0007669"/>
    <property type="project" value="TreeGrafter"/>
</dbReference>
<organism evidence="10 11">
    <name type="scientific">Desulfosporosinus youngiae DSM 17734</name>
    <dbReference type="NCBI Taxonomy" id="768710"/>
    <lineage>
        <taxon>Bacteria</taxon>
        <taxon>Bacillati</taxon>
        <taxon>Bacillota</taxon>
        <taxon>Clostridia</taxon>
        <taxon>Eubacteriales</taxon>
        <taxon>Desulfitobacteriaceae</taxon>
        <taxon>Desulfosporosinus</taxon>
    </lineage>
</organism>
<gene>
    <name evidence="8" type="primary">mobA</name>
    <name evidence="10" type="ORF">DesyoDRAFT_0599</name>
</gene>
<dbReference type="PANTHER" id="PTHR19136:SF81">
    <property type="entry name" value="MOLYBDENUM COFACTOR GUANYLYLTRANSFERASE"/>
    <property type="match status" value="1"/>
</dbReference>
<evidence type="ECO:0000256" key="4">
    <source>
        <dbReference type="ARBA" id="ARBA00022741"/>
    </source>
</evidence>
<comment type="similarity">
    <text evidence="8">Belongs to the MobA family.</text>
</comment>
<dbReference type="InterPro" id="IPR025877">
    <property type="entry name" value="MobA-like_NTP_Trfase"/>
</dbReference>
<comment type="domain">
    <text evidence="8">The N-terminal domain determines nucleotide recognition and specific binding, while the C-terminal domain determines the specific binding to the target protein.</text>
</comment>
<feature type="domain" description="MobA-like NTP transferase" evidence="9">
    <location>
        <begin position="5"/>
        <end position="145"/>
    </location>
</feature>
<dbReference type="GO" id="GO:0005525">
    <property type="term" value="F:GTP binding"/>
    <property type="evidence" value="ECO:0007669"/>
    <property type="project" value="UniProtKB-UniRule"/>
</dbReference>
<dbReference type="STRING" id="768710.DesyoDRAFT_0599"/>
<comment type="subcellular location">
    <subcellularLocation>
        <location evidence="8">Cytoplasm</location>
    </subcellularLocation>
</comment>
<dbReference type="Proteomes" id="UP000005104">
    <property type="component" value="Chromosome"/>
</dbReference>
<dbReference type="SUPFAM" id="SSF53448">
    <property type="entry name" value="Nucleotide-diphospho-sugar transferases"/>
    <property type="match status" value="1"/>
</dbReference>
<dbReference type="GO" id="GO:0046872">
    <property type="term" value="F:metal ion binding"/>
    <property type="evidence" value="ECO:0007669"/>
    <property type="project" value="UniProtKB-KW"/>
</dbReference>
<evidence type="ECO:0000313" key="10">
    <source>
        <dbReference type="EMBL" id="EHQ87779.1"/>
    </source>
</evidence>
<name>H5Y1M6_9FIRM</name>
<dbReference type="EC" id="2.7.7.77" evidence="8"/>
<dbReference type="HOGENOM" id="CLU_055597_2_1_9"/>
<keyword evidence="3 8" id="KW-0479">Metal-binding</keyword>
<keyword evidence="5 8" id="KW-0460">Magnesium</keyword>
<keyword evidence="1 8" id="KW-0963">Cytoplasm</keyword>
<comment type="catalytic activity">
    <reaction evidence="8">
        <text>Mo-molybdopterin + GTP + H(+) = Mo-molybdopterin guanine dinucleotide + diphosphate</text>
        <dbReference type="Rhea" id="RHEA:34243"/>
        <dbReference type="ChEBI" id="CHEBI:15378"/>
        <dbReference type="ChEBI" id="CHEBI:33019"/>
        <dbReference type="ChEBI" id="CHEBI:37565"/>
        <dbReference type="ChEBI" id="CHEBI:71302"/>
        <dbReference type="ChEBI" id="CHEBI:71310"/>
        <dbReference type="EC" id="2.7.7.77"/>
    </reaction>
</comment>
<feature type="binding site" evidence="8">
    <location>
        <position position="65"/>
    </location>
    <ligand>
        <name>GTP</name>
        <dbReference type="ChEBI" id="CHEBI:37565"/>
    </ligand>
</feature>
<sequence>MKATGVLLAGGKSSRMKKEKAFLEIDGRSLAERSLEVLRNVFSEVIISSNTPERFAHFGVPIIQDEVLGRGPLEGLYQGLTAAAYDEVFFVACDMPFLKADIIRSLAKWISDYDVVVPKLKSGLHPLHAYYHRCCLPIIKKNLEAGCLKIIDLYPACSVKYVEEQELEGVSDSINVFCNVNTPEDWAAIHK</sequence>
<accession>H5Y1M6</accession>
<dbReference type="Gene3D" id="3.90.550.10">
    <property type="entry name" value="Spore Coat Polysaccharide Biosynthesis Protein SpsA, Chain A"/>
    <property type="match status" value="1"/>
</dbReference>
<dbReference type="PANTHER" id="PTHR19136">
    <property type="entry name" value="MOLYBDENUM COFACTOR GUANYLYLTRANSFERASE"/>
    <property type="match status" value="1"/>
</dbReference>
<feature type="binding site" evidence="8">
    <location>
        <position position="94"/>
    </location>
    <ligand>
        <name>GTP</name>
        <dbReference type="ChEBI" id="CHEBI:37565"/>
    </ligand>
</feature>
<comment type="caution">
    <text evidence="8">Lacks conserved residue(s) required for the propagation of feature annotation.</text>
</comment>
<dbReference type="GO" id="GO:0005737">
    <property type="term" value="C:cytoplasm"/>
    <property type="evidence" value="ECO:0007669"/>
    <property type="project" value="UniProtKB-SubCell"/>
</dbReference>
<feature type="binding site" evidence="8">
    <location>
        <position position="94"/>
    </location>
    <ligand>
        <name>Mg(2+)</name>
        <dbReference type="ChEBI" id="CHEBI:18420"/>
    </ligand>
</feature>
<keyword evidence="11" id="KW-1185">Reference proteome</keyword>
<keyword evidence="6 8" id="KW-0342">GTP-binding</keyword>
<dbReference type="EMBL" id="CM001441">
    <property type="protein sequence ID" value="EHQ87779.1"/>
    <property type="molecule type" value="Genomic_DNA"/>
</dbReference>
<evidence type="ECO:0000259" key="9">
    <source>
        <dbReference type="Pfam" id="PF12804"/>
    </source>
</evidence>
<feature type="binding site" evidence="8">
    <location>
        <begin position="8"/>
        <end position="10"/>
    </location>
    <ligand>
        <name>GTP</name>
        <dbReference type="ChEBI" id="CHEBI:37565"/>
    </ligand>
</feature>
<dbReference type="InterPro" id="IPR013482">
    <property type="entry name" value="Molybde_CF_guanTrfase"/>
</dbReference>
<feature type="binding site" evidence="8">
    <location>
        <position position="20"/>
    </location>
    <ligand>
        <name>GTP</name>
        <dbReference type="ChEBI" id="CHEBI:37565"/>
    </ligand>
</feature>
<evidence type="ECO:0000313" key="11">
    <source>
        <dbReference type="Proteomes" id="UP000005104"/>
    </source>
</evidence>
<dbReference type="CDD" id="cd02503">
    <property type="entry name" value="MobA"/>
    <property type="match status" value="1"/>
</dbReference>
<dbReference type="OrthoDB" id="9788394at2"/>
<keyword evidence="4 8" id="KW-0547">Nucleotide-binding</keyword>
<keyword evidence="2 8" id="KW-0808">Transferase</keyword>
<evidence type="ECO:0000256" key="1">
    <source>
        <dbReference type="ARBA" id="ARBA00022490"/>
    </source>
</evidence>
<dbReference type="Pfam" id="PF12804">
    <property type="entry name" value="NTP_transf_3"/>
    <property type="match status" value="1"/>
</dbReference>
<evidence type="ECO:0000256" key="6">
    <source>
        <dbReference type="ARBA" id="ARBA00023134"/>
    </source>
</evidence>
<dbReference type="eggNOG" id="COG0746">
    <property type="taxonomic scope" value="Bacteria"/>
</dbReference>
<dbReference type="AlphaFoldDB" id="H5Y1M6"/>
<dbReference type="InterPro" id="IPR029044">
    <property type="entry name" value="Nucleotide-diphossugar_trans"/>
</dbReference>
<dbReference type="HAMAP" id="MF_00316">
    <property type="entry name" value="MobA"/>
    <property type="match status" value="1"/>
</dbReference>
<evidence type="ECO:0000256" key="5">
    <source>
        <dbReference type="ARBA" id="ARBA00022842"/>
    </source>
</evidence>
<evidence type="ECO:0000256" key="2">
    <source>
        <dbReference type="ARBA" id="ARBA00022679"/>
    </source>
</evidence>
<evidence type="ECO:0000256" key="3">
    <source>
        <dbReference type="ARBA" id="ARBA00022723"/>
    </source>
</evidence>
<dbReference type="GO" id="GO:0061603">
    <property type="term" value="F:molybdenum cofactor guanylyltransferase activity"/>
    <property type="evidence" value="ECO:0007669"/>
    <property type="project" value="UniProtKB-EC"/>
</dbReference>
<proteinExistence type="inferred from homology"/>
<comment type="cofactor">
    <cofactor evidence="8">
        <name>Mg(2+)</name>
        <dbReference type="ChEBI" id="CHEBI:18420"/>
    </cofactor>
</comment>
<keyword evidence="7 8" id="KW-0501">Molybdenum cofactor biosynthesis</keyword>
<comment type="function">
    <text evidence="8">Transfers a GMP moiety from GTP to Mo-molybdopterin (Mo-MPT) cofactor (Moco or molybdenum cofactor) to form Mo-molybdopterin guanine dinucleotide (Mo-MGD) cofactor.</text>
</comment>
<protein>
    <recommendedName>
        <fullName evidence="8">Probable molybdenum cofactor guanylyltransferase</fullName>
        <shortName evidence="8">MoCo guanylyltransferase</shortName>
        <ecNumber evidence="8">2.7.7.77</ecNumber>
    </recommendedName>
    <alternativeName>
        <fullName evidence="8">GTP:molybdopterin guanylyltransferase</fullName>
    </alternativeName>
    <alternativeName>
        <fullName evidence="8">Mo-MPT guanylyltransferase</fullName>
    </alternativeName>
    <alternativeName>
        <fullName evidence="8">Molybdopterin guanylyltransferase</fullName>
    </alternativeName>
    <alternativeName>
        <fullName evidence="8">Molybdopterin-guanine dinucleotide synthase</fullName>
        <shortName evidence="8">MGD synthase</shortName>
    </alternativeName>
</protein>
<reference evidence="10 11" key="1">
    <citation type="submission" date="2011-11" db="EMBL/GenBank/DDBJ databases">
        <title>The Noncontiguous Finished genome of Desulfosporosinus youngiae DSM 17734.</title>
        <authorList>
            <consortium name="US DOE Joint Genome Institute (JGI-PGF)"/>
            <person name="Lucas S."/>
            <person name="Han J."/>
            <person name="Lapidus A."/>
            <person name="Cheng J.-F."/>
            <person name="Goodwin L."/>
            <person name="Pitluck S."/>
            <person name="Peters L."/>
            <person name="Ovchinnikova G."/>
            <person name="Lu M."/>
            <person name="Land M.L."/>
            <person name="Hauser L."/>
            <person name="Pester M."/>
            <person name="Spring S."/>
            <person name="Ollivier B."/>
            <person name="Rattei T."/>
            <person name="Klenk H.-P."/>
            <person name="Wagner M."/>
            <person name="Loy A."/>
            <person name="Woyke T.J."/>
        </authorList>
    </citation>
    <scope>NUCLEOTIDE SEQUENCE [LARGE SCALE GENOMIC DNA]</scope>
    <source>
        <strain evidence="10 11">DSM 17734</strain>
    </source>
</reference>